<feature type="compositionally biased region" description="Pro residues" evidence="1">
    <location>
        <begin position="172"/>
        <end position="182"/>
    </location>
</feature>
<feature type="region of interest" description="Disordered" evidence="1">
    <location>
        <begin position="72"/>
        <end position="335"/>
    </location>
</feature>
<feature type="region of interest" description="Disordered" evidence="1">
    <location>
        <begin position="667"/>
        <end position="687"/>
    </location>
</feature>
<feature type="compositionally biased region" description="Polar residues" evidence="1">
    <location>
        <begin position="162"/>
        <end position="171"/>
    </location>
</feature>
<dbReference type="PROSITE" id="PS00636">
    <property type="entry name" value="DNAJ_1"/>
    <property type="match status" value="1"/>
</dbReference>
<dbReference type="Gene3D" id="1.10.287.110">
    <property type="entry name" value="DnaJ domain"/>
    <property type="match status" value="1"/>
</dbReference>
<feature type="compositionally biased region" description="Polar residues" evidence="1">
    <location>
        <begin position="625"/>
        <end position="639"/>
    </location>
</feature>
<dbReference type="OrthoDB" id="10250354at2759"/>
<accession>A0A9P7SUC5</accession>
<dbReference type="GO" id="GO:0005737">
    <property type="term" value="C:cytoplasm"/>
    <property type="evidence" value="ECO:0007669"/>
    <property type="project" value="TreeGrafter"/>
</dbReference>
<feature type="domain" description="J" evidence="2">
    <location>
        <begin position="6"/>
        <end position="72"/>
    </location>
</feature>
<dbReference type="PRINTS" id="PR00625">
    <property type="entry name" value="JDOMAIN"/>
</dbReference>
<feature type="compositionally biased region" description="Polar residues" evidence="1">
    <location>
        <begin position="267"/>
        <end position="278"/>
    </location>
</feature>
<dbReference type="Pfam" id="PF00226">
    <property type="entry name" value="DnaJ"/>
    <property type="match status" value="1"/>
</dbReference>
<feature type="region of interest" description="Disordered" evidence="1">
    <location>
        <begin position="427"/>
        <end position="453"/>
    </location>
</feature>
<feature type="compositionally biased region" description="Polar residues" evidence="1">
    <location>
        <begin position="287"/>
        <end position="296"/>
    </location>
</feature>
<feature type="region of interest" description="Disordered" evidence="1">
    <location>
        <begin position="507"/>
        <end position="646"/>
    </location>
</feature>
<gene>
    <name evidence="3" type="ORF">E4U43_003805</name>
</gene>
<feature type="compositionally biased region" description="Pro residues" evidence="1">
    <location>
        <begin position="230"/>
        <end position="244"/>
    </location>
</feature>
<evidence type="ECO:0000259" key="2">
    <source>
        <dbReference type="PROSITE" id="PS50076"/>
    </source>
</evidence>
<evidence type="ECO:0000256" key="1">
    <source>
        <dbReference type="SAM" id="MobiDB-lite"/>
    </source>
</evidence>
<dbReference type="FunFam" id="1.10.287.110:FF:000096">
    <property type="entry name" value="DnaJ domain protein"/>
    <property type="match status" value="1"/>
</dbReference>
<name>A0A9P7SUC5_9HYPO</name>
<dbReference type="InterPro" id="IPR051964">
    <property type="entry name" value="Chaperone_stress_response"/>
</dbReference>
<organism evidence="3 4">
    <name type="scientific">Claviceps pusilla</name>
    <dbReference type="NCBI Taxonomy" id="123648"/>
    <lineage>
        <taxon>Eukaryota</taxon>
        <taxon>Fungi</taxon>
        <taxon>Dikarya</taxon>
        <taxon>Ascomycota</taxon>
        <taxon>Pezizomycotina</taxon>
        <taxon>Sordariomycetes</taxon>
        <taxon>Hypocreomycetidae</taxon>
        <taxon>Hypocreales</taxon>
        <taxon>Clavicipitaceae</taxon>
        <taxon>Claviceps</taxon>
    </lineage>
</organism>
<dbReference type="PROSITE" id="PS50076">
    <property type="entry name" value="DNAJ_2"/>
    <property type="match status" value="1"/>
</dbReference>
<comment type="caution">
    <text evidence="3">The sequence shown here is derived from an EMBL/GenBank/DDBJ whole genome shotgun (WGS) entry which is preliminary data.</text>
</comment>
<dbReference type="InterPro" id="IPR018253">
    <property type="entry name" value="DnaJ_domain_CS"/>
</dbReference>
<dbReference type="SUPFAM" id="SSF46565">
    <property type="entry name" value="Chaperone J-domain"/>
    <property type="match status" value="1"/>
</dbReference>
<proteinExistence type="predicted"/>
<dbReference type="InterPro" id="IPR036869">
    <property type="entry name" value="J_dom_sf"/>
</dbReference>
<dbReference type="SMART" id="SM00271">
    <property type="entry name" value="DnaJ"/>
    <property type="match status" value="1"/>
</dbReference>
<dbReference type="CDD" id="cd06257">
    <property type="entry name" value="DnaJ"/>
    <property type="match status" value="1"/>
</dbReference>
<protein>
    <recommendedName>
        <fullName evidence="2">J domain-containing protein</fullName>
    </recommendedName>
</protein>
<evidence type="ECO:0000313" key="4">
    <source>
        <dbReference type="Proteomes" id="UP000748025"/>
    </source>
</evidence>
<dbReference type="PANTHER" id="PTHR44029:SF1">
    <property type="entry name" value="DNAJ HOMOLOG SUBFAMILY C MEMBER 21"/>
    <property type="match status" value="1"/>
</dbReference>
<sequence>MAASRDYYADLELPRDADVNDIKKQFRKLALKYHPDRNPGREQEVNAKFQIIQAAHEILSDPAEKAKYDASLGRGRYPGASGVRGNPWANAGAQFPTPPRRSNAATGAAPRNTQSNFKNAQSGAERWQSRFSSGVPPTAKQRFGADPEAKKNAAKAFENMRKNAQQNKPQSTEPPPPPPRQPPGTEYARQRAEASFGSRKSGYYPRSTMPGDEPPVASHNYSKFDRRDVPPPPPERPGPNPMPDPLSQFRERNDTSASTKSGRSDSAGGQQQRHNANGDTGFHGTGSAKSHPNARSNPDYVNVGASQTTTPTPTIPTADFAAKNKSSNTEEGPSMYANLYSQPFLTSQHLDKIYKHRLEPSPSQFGIKHRVVAIGLESSRSIGQDQSPSGTSCDSVASITFERKQTRILNELIDGKDQHLRLPQKIGLGSSMSTDKNARSQHEPLTNQGQNHSFSFPLDDDTFRQSGTRSGGHGFAKGRVDDIHTSFADDGGSRTWQFKAGTADAEANVGHDWSSPCARRNRQSRLKRPTVRCGDDSTNDNTASNASQVESGFNAEGWSDKFGPQTFVPQPVPGPCVSPSRTSRTNSRRSKAKSTAETAASHSTSASAEESSSDEESYEWRGRSAQAQARPVTTATDSPQAMDIDTPPMEGRRAQAARNIHVEPSRPEWRAGNVNGPTSPDGIPQRPAKLPLYVNAVGSEDTEEFRATLADLKNVAPFSHEKVGLDSLHGLKEHLPFESKASDVPPVKPPNPAKPLEFPHPPTAPRFVQPTGVTDEMTKPTTMPWNKYLAEFEGYLRQWDRFNDQVVDHFATRRALVSETRTAKGYGFLGARGDTEMQEYYNWVQQDNDVRGRWMDACTEHQNRLREFMTVREEMKRRG</sequence>
<dbReference type="PANTHER" id="PTHR44029">
    <property type="entry name" value="DNAJ HOMOLOG SUBFAMILY C MEMBER 21"/>
    <property type="match status" value="1"/>
</dbReference>
<evidence type="ECO:0000313" key="3">
    <source>
        <dbReference type="EMBL" id="KAG5992351.1"/>
    </source>
</evidence>
<dbReference type="EMBL" id="SRPW01002509">
    <property type="protein sequence ID" value="KAG5992351.1"/>
    <property type="molecule type" value="Genomic_DNA"/>
</dbReference>
<dbReference type="InterPro" id="IPR001623">
    <property type="entry name" value="DnaJ_domain"/>
</dbReference>
<feature type="compositionally biased region" description="Polar residues" evidence="1">
    <location>
        <begin position="539"/>
        <end position="551"/>
    </location>
</feature>
<dbReference type="Proteomes" id="UP000748025">
    <property type="component" value="Unassembled WGS sequence"/>
</dbReference>
<keyword evidence="4" id="KW-1185">Reference proteome</keyword>
<feature type="compositionally biased region" description="Basic residues" evidence="1">
    <location>
        <begin position="519"/>
        <end position="530"/>
    </location>
</feature>
<feature type="compositionally biased region" description="Low complexity" evidence="1">
    <location>
        <begin position="593"/>
        <end position="610"/>
    </location>
</feature>
<feature type="compositionally biased region" description="Low complexity" evidence="1">
    <location>
        <begin position="308"/>
        <end position="317"/>
    </location>
</feature>
<dbReference type="AlphaFoldDB" id="A0A9P7SUC5"/>
<reference evidence="3" key="1">
    <citation type="journal article" date="2020" name="bioRxiv">
        <title>Whole genome comparisons of ergot fungi reveals the divergence and evolution of species within the genus Claviceps are the result of varying mechanisms driving genome evolution and host range expansion.</title>
        <authorList>
            <person name="Wyka S.A."/>
            <person name="Mondo S.J."/>
            <person name="Liu M."/>
            <person name="Dettman J."/>
            <person name="Nalam V."/>
            <person name="Broders K.D."/>
        </authorList>
    </citation>
    <scope>NUCLEOTIDE SEQUENCE</scope>
    <source>
        <strain evidence="3">CCC 602</strain>
    </source>
</reference>
<feature type="compositionally biased region" description="Polar residues" evidence="1">
    <location>
        <begin position="443"/>
        <end position="453"/>
    </location>
</feature>
<feature type="compositionally biased region" description="Polar residues" evidence="1">
    <location>
        <begin position="111"/>
        <end position="122"/>
    </location>
</feature>